<dbReference type="Pfam" id="PF16573">
    <property type="entry name" value="CLP1_N"/>
    <property type="match status" value="1"/>
</dbReference>
<dbReference type="Proteomes" id="UP001374579">
    <property type="component" value="Unassembled WGS sequence"/>
</dbReference>
<keyword evidence="11" id="KW-1185">Reference proteome</keyword>
<keyword evidence="2 6" id="KW-0507">mRNA processing</keyword>
<keyword evidence="3 6" id="KW-0547">Nucleotide-binding</keyword>
<dbReference type="InterPro" id="IPR045116">
    <property type="entry name" value="Clp1/Grc3"/>
</dbReference>
<evidence type="ECO:0000256" key="4">
    <source>
        <dbReference type="ARBA" id="ARBA00022840"/>
    </source>
</evidence>
<name>A0AAN9BMV6_9CAEN</name>
<evidence type="ECO:0000256" key="5">
    <source>
        <dbReference type="ARBA" id="ARBA00023242"/>
    </source>
</evidence>
<dbReference type="FunFam" id="2.40.30.330:FF:000001">
    <property type="entry name" value="Protein CLP1 homolog"/>
    <property type="match status" value="1"/>
</dbReference>
<evidence type="ECO:0000313" key="11">
    <source>
        <dbReference type="Proteomes" id="UP001374579"/>
    </source>
</evidence>
<evidence type="ECO:0000313" key="10">
    <source>
        <dbReference type="EMBL" id="KAK7108923.1"/>
    </source>
</evidence>
<evidence type="ECO:0000256" key="1">
    <source>
        <dbReference type="ARBA" id="ARBA00004123"/>
    </source>
</evidence>
<dbReference type="SUPFAM" id="SSF52540">
    <property type="entry name" value="P-loop containing nucleoside triphosphate hydrolases"/>
    <property type="match status" value="1"/>
</dbReference>
<dbReference type="Gene3D" id="2.60.120.1030">
    <property type="entry name" value="Clp1, DNA binding domain"/>
    <property type="match status" value="1"/>
</dbReference>
<dbReference type="Pfam" id="PF16575">
    <property type="entry name" value="CLP1_P"/>
    <property type="match status" value="1"/>
</dbReference>
<gene>
    <name evidence="10" type="ORF">V1264_013061</name>
</gene>
<evidence type="ECO:0000259" key="8">
    <source>
        <dbReference type="Pfam" id="PF16573"/>
    </source>
</evidence>
<dbReference type="GO" id="GO:0051731">
    <property type="term" value="F:polynucleotide 5'-hydroxyl-kinase activity"/>
    <property type="evidence" value="ECO:0007669"/>
    <property type="project" value="InterPro"/>
</dbReference>
<organism evidence="10 11">
    <name type="scientific">Littorina saxatilis</name>
    <dbReference type="NCBI Taxonomy" id="31220"/>
    <lineage>
        <taxon>Eukaryota</taxon>
        <taxon>Metazoa</taxon>
        <taxon>Spiralia</taxon>
        <taxon>Lophotrochozoa</taxon>
        <taxon>Mollusca</taxon>
        <taxon>Gastropoda</taxon>
        <taxon>Caenogastropoda</taxon>
        <taxon>Littorinimorpha</taxon>
        <taxon>Littorinoidea</taxon>
        <taxon>Littorinidae</taxon>
        <taxon>Littorina</taxon>
    </lineage>
</organism>
<feature type="binding site" evidence="6">
    <location>
        <position position="19"/>
    </location>
    <ligand>
        <name>ATP</name>
        <dbReference type="ChEBI" id="CHEBI:30616"/>
    </ligand>
</feature>
<dbReference type="GO" id="GO:0006388">
    <property type="term" value="P:tRNA splicing, via endonucleolytic cleavage and ligation"/>
    <property type="evidence" value="ECO:0007669"/>
    <property type="project" value="TreeGrafter"/>
</dbReference>
<dbReference type="InterPro" id="IPR010655">
    <property type="entry name" value="Clp1_C"/>
</dbReference>
<evidence type="ECO:0000256" key="3">
    <source>
        <dbReference type="ARBA" id="ARBA00022741"/>
    </source>
</evidence>
<feature type="domain" description="Clp1 C-terminal" evidence="7">
    <location>
        <begin position="310"/>
        <end position="420"/>
    </location>
</feature>
<protein>
    <recommendedName>
        <fullName evidence="6">Protein CLP1 homolog</fullName>
    </recommendedName>
</protein>
<feature type="binding site" evidence="6">
    <location>
        <begin position="121"/>
        <end position="126"/>
    </location>
    <ligand>
        <name>ATP</name>
        <dbReference type="ChEBI" id="CHEBI:30616"/>
    </ligand>
</feature>
<proteinExistence type="inferred from homology"/>
<keyword evidence="4 6" id="KW-0067">ATP-binding</keyword>
<dbReference type="GO" id="GO:0031124">
    <property type="term" value="P:mRNA 3'-end processing"/>
    <property type="evidence" value="ECO:0007669"/>
    <property type="project" value="UniProtKB-UniRule"/>
</dbReference>
<comment type="function">
    <text evidence="6">Required for endonucleolytic cleavage during polyadenylation-dependent pre-mRNA 3'-end formation.</text>
</comment>
<dbReference type="AlphaFoldDB" id="A0AAN9BMV6"/>
<dbReference type="GO" id="GO:0005524">
    <property type="term" value="F:ATP binding"/>
    <property type="evidence" value="ECO:0007669"/>
    <property type="project" value="UniProtKB-UniRule"/>
</dbReference>
<feature type="domain" description="Clp1 N-terminal" evidence="8">
    <location>
        <begin position="14"/>
        <end position="104"/>
    </location>
</feature>
<keyword evidence="5 6" id="KW-0539">Nucleus</keyword>
<dbReference type="InterPro" id="IPR028606">
    <property type="entry name" value="Clp1"/>
</dbReference>
<comment type="subcellular location">
    <subcellularLocation>
        <location evidence="1 6">Nucleus</location>
    </subcellularLocation>
</comment>
<feature type="domain" description="Clp1 P-loop" evidence="9">
    <location>
        <begin position="118"/>
        <end position="304"/>
    </location>
</feature>
<dbReference type="HAMAP" id="MF_03035">
    <property type="entry name" value="Clp1"/>
    <property type="match status" value="1"/>
</dbReference>
<evidence type="ECO:0000259" key="7">
    <source>
        <dbReference type="Pfam" id="PF06807"/>
    </source>
</evidence>
<dbReference type="GO" id="GO:0005849">
    <property type="term" value="C:mRNA cleavage factor complex"/>
    <property type="evidence" value="ECO:0007669"/>
    <property type="project" value="InterPro"/>
</dbReference>
<feature type="binding site" evidence="6">
    <location>
        <position position="59"/>
    </location>
    <ligand>
        <name>ATP</name>
        <dbReference type="ChEBI" id="CHEBI:30616"/>
    </ligand>
</feature>
<accession>A0AAN9BMV6</accession>
<dbReference type="InterPro" id="IPR032324">
    <property type="entry name" value="Clp1_N"/>
</dbReference>
<dbReference type="Pfam" id="PF06807">
    <property type="entry name" value="Clp1"/>
    <property type="match status" value="1"/>
</dbReference>
<dbReference type="PANTHER" id="PTHR12755:SF6">
    <property type="entry name" value="POLYRIBONUCLEOTIDE 5'-HYDROXYL-KINASE CLP1"/>
    <property type="match status" value="1"/>
</dbReference>
<dbReference type="Gene3D" id="2.40.30.330">
    <property type="entry name" value="Pre-mRNA cleavage complex subunit Clp1, C-terminal domain"/>
    <property type="match status" value="1"/>
</dbReference>
<dbReference type="InterPro" id="IPR032319">
    <property type="entry name" value="CLP1_P"/>
</dbReference>
<evidence type="ECO:0000259" key="9">
    <source>
        <dbReference type="Pfam" id="PF16575"/>
    </source>
</evidence>
<dbReference type="InterPro" id="IPR038238">
    <property type="entry name" value="Clp1_C_sf"/>
</dbReference>
<evidence type="ECO:0000256" key="6">
    <source>
        <dbReference type="HAMAP-Rule" id="MF_03035"/>
    </source>
</evidence>
<dbReference type="InterPro" id="IPR038239">
    <property type="entry name" value="Clp1_N_sf"/>
</dbReference>
<reference evidence="10 11" key="1">
    <citation type="submission" date="2024-02" db="EMBL/GenBank/DDBJ databases">
        <title>Chromosome-scale genome assembly of the rough periwinkle Littorina saxatilis.</title>
        <authorList>
            <person name="De Jode A."/>
            <person name="Faria R."/>
            <person name="Formenti G."/>
            <person name="Sims Y."/>
            <person name="Smith T.P."/>
            <person name="Tracey A."/>
            <person name="Wood J.M.D."/>
            <person name="Zagrodzka Z.B."/>
            <person name="Johannesson K."/>
            <person name="Butlin R.K."/>
            <person name="Leder E.H."/>
        </authorList>
    </citation>
    <scope>NUCLEOTIDE SEQUENCE [LARGE SCALE GENOMIC DNA]</scope>
    <source>
        <strain evidence="10">Snail1</strain>
        <tissue evidence="10">Muscle</tissue>
    </source>
</reference>
<dbReference type="InterPro" id="IPR027417">
    <property type="entry name" value="P-loop_NTPase"/>
</dbReference>
<dbReference type="FunFam" id="2.60.120.1030:FF:000001">
    <property type="entry name" value="Protein CLP1 homolog 5"/>
    <property type="match status" value="1"/>
</dbReference>
<evidence type="ECO:0000256" key="2">
    <source>
        <dbReference type="ARBA" id="ARBA00022664"/>
    </source>
</evidence>
<dbReference type="PANTHER" id="PTHR12755">
    <property type="entry name" value="CLEAVAGE/POLYADENYLATION FACTOR IA SUBUNIT CLP1P"/>
    <property type="match status" value="1"/>
</dbReference>
<dbReference type="EMBL" id="JBAMIC010000003">
    <property type="protein sequence ID" value="KAK7108923.1"/>
    <property type="molecule type" value="Genomic_DNA"/>
</dbReference>
<sequence>MADENVKDGEDYRLDRNAELRFEVDSRNEVQMELVEGMAEVFGTELAKKQICAFLPGSKVAVYTYHGCVVKLRGKTEVAYISKETPMTMYLNTHAAMEQMRQKADIEETRGPRVLVVGPTDVGKSTLCRLLVNYAVRSGRSPMLVDLDVGQGQISVPGTLAAVVMERVADVEEGFVKTAPLVFHFGHKSPADNMTLFNTLMSRMAEVINIRSEQSQRVNSSGVVINTGGWVRGSGYDVLKHAAGSFEVDVILVLDQERLYNQLKGDLPEFVKIVLLPKSGGVVERSQHARAEARDMKIREYFYGVKGNFFPHTFEVKFSEVKLYKIGAPSLPESCLPLGMKASDSKTKVIPVLPTMTLLHHVLSVSASDSGDQNIVETNVLGFIIVTGIDMDKAVMTVLSPSPRPLPKSILLVMDIQFMDIK</sequence>
<dbReference type="FunFam" id="3.40.50.300:FF:000454">
    <property type="entry name" value="Protein CLP1 homolog"/>
    <property type="match status" value="1"/>
</dbReference>
<dbReference type="GO" id="GO:0007420">
    <property type="term" value="P:brain development"/>
    <property type="evidence" value="ECO:0007669"/>
    <property type="project" value="UniProtKB-ARBA"/>
</dbReference>
<dbReference type="Gene3D" id="3.40.50.300">
    <property type="entry name" value="P-loop containing nucleotide triphosphate hydrolases"/>
    <property type="match status" value="1"/>
</dbReference>
<comment type="similarity">
    <text evidence="6">Belongs to the Clp1 family. Clp1 subfamily.</text>
</comment>
<comment type="caution">
    <text evidence="10">The sequence shown here is derived from an EMBL/GenBank/DDBJ whole genome shotgun (WGS) entry which is preliminary data.</text>
</comment>